<sequence>MEATLTVPKKILARQHEITADYLKAIDKHLEDVLNNRVLDMYEIRDFADEMHIHPTHLSNTIKLTTGKHPCFFFEEKIMEIAKAMLQKNTVSVAEIANRLTFDPSNFTKFFKRFEGVTPKQYREQWLVRNLDLQD</sequence>
<dbReference type="Pfam" id="PF12833">
    <property type="entry name" value="HTH_18"/>
    <property type="match status" value="1"/>
</dbReference>
<evidence type="ECO:0000259" key="4">
    <source>
        <dbReference type="PROSITE" id="PS01124"/>
    </source>
</evidence>
<dbReference type="GO" id="GO:0003700">
    <property type="term" value="F:DNA-binding transcription factor activity"/>
    <property type="evidence" value="ECO:0007669"/>
    <property type="project" value="InterPro"/>
</dbReference>
<keyword evidence="2" id="KW-0238">DNA-binding</keyword>
<dbReference type="PANTHER" id="PTHR43280">
    <property type="entry name" value="ARAC-FAMILY TRANSCRIPTIONAL REGULATOR"/>
    <property type="match status" value="1"/>
</dbReference>
<dbReference type="EMBL" id="CP071880">
    <property type="protein sequence ID" value="QTE53741.1"/>
    <property type="molecule type" value="Genomic_DNA"/>
</dbReference>
<evidence type="ECO:0000313" key="6">
    <source>
        <dbReference type="EMBL" id="QTE53741.1"/>
    </source>
</evidence>
<reference evidence="5 7" key="1">
    <citation type="submission" date="2019-08" db="EMBL/GenBank/DDBJ databases">
        <title>Comparative genome analysis confer to the adaptation heavy metal polluted environment.</title>
        <authorList>
            <person name="Li Y."/>
        </authorList>
    </citation>
    <scope>NUCLEOTIDE SEQUENCE [LARGE SCALE GENOMIC DNA]</scope>
    <source>
        <strain evidence="5 7">P2</strain>
    </source>
</reference>
<feature type="domain" description="HTH araC/xylS-type" evidence="4">
    <location>
        <begin position="24"/>
        <end position="125"/>
    </location>
</feature>
<accession>A0AAE6MLU4</accession>
<evidence type="ECO:0000313" key="7">
    <source>
        <dbReference type="Proteomes" id="UP000250557"/>
    </source>
</evidence>
<evidence type="ECO:0000256" key="1">
    <source>
        <dbReference type="ARBA" id="ARBA00023015"/>
    </source>
</evidence>
<dbReference type="PROSITE" id="PS01124">
    <property type="entry name" value="HTH_ARAC_FAMILY_2"/>
    <property type="match status" value="1"/>
</dbReference>
<proteinExistence type="predicted"/>
<dbReference type="Proteomes" id="UP000250557">
    <property type="component" value="Chromosome"/>
</dbReference>
<keyword evidence="8" id="KW-1185">Reference proteome</keyword>
<dbReference type="GO" id="GO:0043565">
    <property type="term" value="F:sequence-specific DNA binding"/>
    <property type="evidence" value="ECO:0007669"/>
    <property type="project" value="InterPro"/>
</dbReference>
<evidence type="ECO:0000256" key="2">
    <source>
        <dbReference type="ARBA" id="ARBA00023125"/>
    </source>
</evidence>
<dbReference type="SUPFAM" id="SSF46689">
    <property type="entry name" value="Homeodomain-like"/>
    <property type="match status" value="1"/>
</dbReference>
<protein>
    <submittedName>
        <fullName evidence="5">Helix-turn-helix transcriptional regulator</fullName>
    </submittedName>
</protein>
<organism evidence="5 7">
    <name type="scientific">Mucilaginibacter rubeus</name>
    <dbReference type="NCBI Taxonomy" id="2027860"/>
    <lineage>
        <taxon>Bacteria</taxon>
        <taxon>Pseudomonadati</taxon>
        <taxon>Bacteroidota</taxon>
        <taxon>Sphingobacteriia</taxon>
        <taxon>Sphingobacteriales</taxon>
        <taxon>Sphingobacteriaceae</taxon>
        <taxon>Mucilaginibacter</taxon>
    </lineage>
</organism>
<dbReference type="InterPro" id="IPR018060">
    <property type="entry name" value="HTH_AraC"/>
</dbReference>
<reference evidence="6 8" key="2">
    <citation type="submission" date="2021-03" db="EMBL/GenBank/DDBJ databases">
        <title>Mucilaginibacter strains isolated from gold and copper mining confer multi heavy-metal resistance.</title>
        <authorList>
            <person name="Li Y."/>
        </authorList>
    </citation>
    <scope>NUCLEOTIDE SEQUENCE [LARGE SCALE GENOMIC DNA]</scope>
    <source>
        <strain evidence="6 8">P2-4</strain>
    </source>
</reference>
<dbReference type="InterPro" id="IPR009057">
    <property type="entry name" value="Homeodomain-like_sf"/>
</dbReference>
<evidence type="ECO:0000313" key="8">
    <source>
        <dbReference type="Proteomes" id="UP000663940"/>
    </source>
</evidence>
<gene>
    <name evidence="5" type="ORF">DIU31_001920</name>
    <name evidence="6" type="ORF">J3L21_25830</name>
</gene>
<evidence type="ECO:0000313" key="5">
    <source>
        <dbReference type="EMBL" id="QEM08150.1"/>
    </source>
</evidence>
<keyword evidence="1" id="KW-0805">Transcription regulation</keyword>
<dbReference type="PANTHER" id="PTHR43280:SF32">
    <property type="entry name" value="TRANSCRIPTIONAL REGULATORY PROTEIN"/>
    <property type="match status" value="1"/>
</dbReference>
<dbReference type="SMART" id="SM00342">
    <property type="entry name" value="HTH_ARAC"/>
    <property type="match status" value="1"/>
</dbReference>
<dbReference type="EMBL" id="CP043451">
    <property type="protein sequence ID" value="QEM08150.1"/>
    <property type="molecule type" value="Genomic_DNA"/>
</dbReference>
<dbReference type="AlphaFoldDB" id="A0AAE6MLU4"/>
<dbReference type="Gene3D" id="1.10.10.60">
    <property type="entry name" value="Homeodomain-like"/>
    <property type="match status" value="1"/>
</dbReference>
<name>A0AAE6MLU4_9SPHI</name>
<dbReference type="Proteomes" id="UP000663940">
    <property type="component" value="Chromosome"/>
</dbReference>
<evidence type="ECO:0000256" key="3">
    <source>
        <dbReference type="ARBA" id="ARBA00023163"/>
    </source>
</evidence>
<keyword evidence="3" id="KW-0804">Transcription</keyword>